<feature type="domain" description="AAA+ ATPase" evidence="14">
    <location>
        <begin position="248"/>
        <end position="404"/>
    </location>
</feature>
<evidence type="ECO:0000313" key="17">
    <source>
        <dbReference type="Proteomes" id="UP001056539"/>
    </source>
</evidence>
<dbReference type="GO" id="GO:0006614">
    <property type="term" value="P:SRP-dependent cotranslational protein targeting to membrane"/>
    <property type="evidence" value="ECO:0007669"/>
    <property type="project" value="InterPro"/>
</dbReference>
<keyword evidence="10" id="KW-0472">Membrane</keyword>
<reference evidence="16" key="2">
    <citation type="submission" date="2022-06" db="EMBL/GenBank/DDBJ databases">
        <title>Thermospira aquatica gen. nov., sp. nov.</title>
        <authorList>
            <person name="Ben Ali Gam Z."/>
            <person name="Labat M."/>
        </authorList>
    </citation>
    <scope>NUCLEOTIDE SEQUENCE</scope>
    <source>
        <strain evidence="16">F1F22</strain>
    </source>
</reference>
<keyword evidence="9" id="KW-0342">GTP-binding</keyword>
<evidence type="ECO:0000256" key="8">
    <source>
        <dbReference type="ARBA" id="ARBA00022927"/>
    </source>
</evidence>
<evidence type="ECO:0000256" key="12">
    <source>
        <dbReference type="ARBA" id="ARBA00025337"/>
    </source>
</evidence>
<keyword evidence="11" id="KW-1006">Bacterial flagellum protein export</keyword>
<dbReference type="InterPro" id="IPR027417">
    <property type="entry name" value="P-loop_NTPase"/>
</dbReference>
<proteinExistence type="inferred from homology"/>
<keyword evidence="6" id="KW-0547">Nucleotide-binding</keyword>
<dbReference type="GO" id="GO:0005047">
    <property type="term" value="F:signal recognition particle binding"/>
    <property type="evidence" value="ECO:0007669"/>
    <property type="project" value="TreeGrafter"/>
</dbReference>
<keyword evidence="7" id="KW-1005">Bacterial flagellum biogenesis</keyword>
<gene>
    <name evidence="16" type="ORF">KDW03_06195</name>
</gene>
<dbReference type="CDD" id="cd17873">
    <property type="entry name" value="FlhF"/>
    <property type="match status" value="1"/>
</dbReference>
<evidence type="ECO:0000256" key="4">
    <source>
        <dbReference type="ARBA" id="ARBA00022448"/>
    </source>
</evidence>
<evidence type="ECO:0000256" key="3">
    <source>
        <dbReference type="ARBA" id="ARBA00014919"/>
    </source>
</evidence>
<dbReference type="InterPro" id="IPR003593">
    <property type="entry name" value="AAA+_ATPase"/>
</dbReference>
<evidence type="ECO:0000256" key="2">
    <source>
        <dbReference type="ARBA" id="ARBA00008531"/>
    </source>
</evidence>
<dbReference type="SMART" id="SM00382">
    <property type="entry name" value="AAA"/>
    <property type="match status" value="1"/>
</dbReference>
<evidence type="ECO:0000256" key="1">
    <source>
        <dbReference type="ARBA" id="ARBA00004413"/>
    </source>
</evidence>
<dbReference type="KEGG" id="taqu:KDW03_06195"/>
<dbReference type="GO" id="GO:0005886">
    <property type="term" value="C:plasma membrane"/>
    <property type="evidence" value="ECO:0007669"/>
    <property type="project" value="UniProtKB-SubCell"/>
</dbReference>
<dbReference type="GO" id="GO:0044781">
    <property type="term" value="P:bacterial-type flagellum organization"/>
    <property type="evidence" value="ECO:0007669"/>
    <property type="project" value="UniProtKB-KW"/>
</dbReference>
<evidence type="ECO:0000313" key="16">
    <source>
        <dbReference type="EMBL" id="URA09096.1"/>
    </source>
</evidence>
<name>A0AAX3BA11_9SPIR</name>
<protein>
    <recommendedName>
        <fullName evidence="3">Flagellar biosynthesis protein FlhF</fullName>
    </recommendedName>
    <alternativeName>
        <fullName evidence="13">Flagella-associated GTP-binding protein</fullName>
    </alternativeName>
</protein>
<accession>A0AAX3BA11</accession>
<comment type="subcellular location">
    <subcellularLocation>
        <location evidence="1">Cell membrane</location>
        <topology evidence="1">Peripheral membrane protein</topology>
        <orientation evidence="1">Cytoplasmic side</orientation>
    </subcellularLocation>
</comment>
<keyword evidence="17" id="KW-1185">Reference proteome</keyword>
<organism evidence="16 17">
    <name type="scientific">Thermospira aquatica</name>
    <dbReference type="NCBI Taxonomy" id="2828656"/>
    <lineage>
        <taxon>Bacteria</taxon>
        <taxon>Pseudomonadati</taxon>
        <taxon>Spirochaetota</taxon>
        <taxon>Spirochaetia</taxon>
        <taxon>Brevinematales</taxon>
        <taxon>Thermospiraceae</taxon>
        <taxon>Thermospira</taxon>
    </lineage>
</organism>
<dbReference type="PANTHER" id="PTHR43134">
    <property type="entry name" value="SIGNAL RECOGNITION PARTICLE RECEPTOR SUBUNIT ALPHA"/>
    <property type="match status" value="1"/>
</dbReference>
<dbReference type="GO" id="GO:0015031">
    <property type="term" value="P:protein transport"/>
    <property type="evidence" value="ECO:0007669"/>
    <property type="project" value="UniProtKB-KW"/>
</dbReference>
<dbReference type="InterPro" id="IPR047040">
    <property type="entry name" value="FlhF__GTPase_dom"/>
</dbReference>
<dbReference type="FunFam" id="3.40.50.300:FF:000695">
    <property type="entry name" value="Flagellar biosynthesis regulator FlhF"/>
    <property type="match status" value="1"/>
</dbReference>
<reference evidence="16" key="1">
    <citation type="submission" date="2021-04" db="EMBL/GenBank/DDBJ databases">
        <authorList>
            <person name="Postec A."/>
        </authorList>
    </citation>
    <scope>NUCLEOTIDE SEQUENCE</scope>
    <source>
        <strain evidence="16">F1F22</strain>
    </source>
</reference>
<keyword evidence="5" id="KW-1003">Cell membrane</keyword>
<dbReference type="Pfam" id="PF00448">
    <property type="entry name" value="SRP54"/>
    <property type="match status" value="1"/>
</dbReference>
<evidence type="ECO:0000256" key="5">
    <source>
        <dbReference type="ARBA" id="ARBA00022475"/>
    </source>
</evidence>
<dbReference type="AlphaFoldDB" id="A0AAX3BA11"/>
<dbReference type="Proteomes" id="UP001056539">
    <property type="component" value="Chromosome"/>
</dbReference>
<dbReference type="EMBL" id="CP073355">
    <property type="protein sequence ID" value="URA09096.1"/>
    <property type="molecule type" value="Genomic_DNA"/>
</dbReference>
<evidence type="ECO:0000256" key="7">
    <source>
        <dbReference type="ARBA" id="ARBA00022795"/>
    </source>
</evidence>
<comment type="similarity">
    <text evidence="2">Belongs to the GTP-binding SRP family.</text>
</comment>
<comment type="function">
    <text evidence="12">Necessary for flagellar biosynthesis. May be involved in translocation of the flagellum.</text>
</comment>
<evidence type="ECO:0000256" key="6">
    <source>
        <dbReference type="ARBA" id="ARBA00022741"/>
    </source>
</evidence>
<dbReference type="PANTHER" id="PTHR43134:SF3">
    <property type="entry name" value="FLAGELLAR BIOSYNTHESIS PROTEIN FLHF"/>
    <property type="match status" value="1"/>
</dbReference>
<keyword evidence="8" id="KW-0653">Protein transport</keyword>
<evidence type="ECO:0000259" key="14">
    <source>
        <dbReference type="SMART" id="SM00382"/>
    </source>
</evidence>
<sequence length="441" mass="50507">MEYRSYEGRTRKEAIDRMFDEAIRENRLNETQLLRVTSREVRRWFGLKKDTVWVAVASIQNRALRKGMKTCSADTLAAVKTMASEQPSPSRLGTTNTHIKEQALQVIAEKSAVVLQNASETTSASLAGGELLTKVNQLEMEISSLQSFIKKELSSLREGLVNHHMSEEYEKESEIVRDAEIAKNNLMWLEEFLRERDFDTVVIHDIVEHIKNLKSDVLLDKNQILFEAKSFLLSHLKKQEISLDNYSFGNNILFVGPTGVGKTVTLVKLAAHLAAMRQKKMRFISIDRYKVGADPQLAKYAEILKAPFYEIKTKDQFFELMHQKHDYYYTFIDTAGKSPRDTITFQELADWLKQCNVPFDIHLVVSSTTKPRDLAFTVESYSVLSFHHVLATKLDETLYYGSLLSMLYRCQLPLSFITNGQEVPKDFEIANLESLVNDALK</sequence>
<keyword evidence="4" id="KW-0813">Transport</keyword>
<dbReference type="SUPFAM" id="SSF52540">
    <property type="entry name" value="P-loop containing nucleoside triphosphate hydrolases"/>
    <property type="match status" value="2"/>
</dbReference>
<dbReference type="InterPro" id="IPR000897">
    <property type="entry name" value="SRP54_GTPase_dom"/>
</dbReference>
<dbReference type="GO" id="GO:0005525">
    <property type="term" value="F:GTP binding"/>
    <property type="evidence" value="ECO:0007669"/>
    <property type="project" value="UniProtKB-KW"/>
</dbReference>
<dbReference type="Gene3D" id="1.20.120.1380">
    <property type="entry name" value="Flagellar FlhF biosynthesis protein, N domain"/>
    <property type="match status" value="1"/>
</dbReference>
<dbReference type="Gene3D" id="3.40.50.300">
    <property type="entry name" value="P-loop containing nucleotide triphosphate hydrolases"/>
    <property type="match status" value="1"/>
</dbReference>
<dbReference type="RefSeq" id="WP_271434222.1">
    <property type="nucleotide sequence ID" value="NZ_CP073355.1"/>
</dbReference>
<feature type="domain" description="SRP54-type proteins GTP-binding" evidence="15">
    <location>
        <begin position="249"/>
        <end position="441"/>
    </location>
</feature>
<evidence type="ECO:0000256" key="11">
    <source>
        <dbReference type="ARBA" id="ARBA00023225"/>
    </source>
</evidence>
<evidence type="ECO:0000256" key="13">
    <source>
        <dbReference type="ARBA" id="ARBA00030866"/>
    </source>
</evidence>
<evidence type="ECO:0000256" key="10">
    <source>
        <dbReference type="ARBA" id="ARBA00023136"/>
    </source>
</evidence>
<evidence type="ECO:0000256" key="9">
    <source>
        <dbReference type="ARBA" id="ARBA00023134"/>
    </source>
</evidence>
<evidence type="ECO:0000259" key="15">
    <source>
        <dbReference type="SMART" id="SM00962"/>
    </source>
</evidence>
<dbReference type="SMART" id="SM00962">
    <property type="entry name" value="SRP54"/>
    <property type="match status" value="1"/>
</dbReference>
<dbReference type="GO" id="GO:0003924">
    <property type="term" value="F:GTPase activity"/>
    <property type="evidence" value="ECO:0007669"/>
    <property type="project" value="InterPro"/>
</dbReference>